<feature type="region of interest" description="Disordered" evidence="2">
    <location>
        <begin position="204"/>
        <end position="242"/>
    </location>
</feature>
<dbReference type="EC" id="3.1.3.-" evidence="3"/>
<name>A0ABT6TBS8_9BACL</name>
<dbReference type="GO" id="GO:0016787">
    <property type="term" value="F:hydrolase activity"/>
    <property type="evidence" value="ECO:0007669"/>
    <property type="project" value="UniProtKB-KW"/>
</dbReference>
<keyword evidence="4" id="KW-1185">Reference proteome</keyword>
<gene>
    <name evidence="3" type="ORF">KB449_04975</name>
</gene>
<reference evidence="3" key="1">
    <citation type="submission" date="2023-04" db="EMBL/GenBank/DDBJ databases">
        <title>Comparative genomic analysis of Cohnella hashimotonis sp. nov., isolated from the International Space Station.</title>
        <authorList>
            <person name="Venkateswaran K."/>
            <person name="Simpson A."/>
        </authorList>
    </citation>
    <scope>NUCLEOTIDE SEQUENCE</scope>
    <source>
        <strain evidence="3">F6_2S_P_1</strain>
    </source>
</reference>
<sequence length="463" mass="50641">MSEISGRGQRRRLILFLDSGDTIVDESTEIRDADGIVVSAELIPGADAMVKTLHERGFTLALVADGDAQSFKNVYRQHGLYDYFEAMIYSENIKAVKPSARMFKAALGALELGEEDCSRVAMVGNNLSRDVKGANALGIASVHIGWTPRYPRDPADESERPDYTIGEPIALVQLAEKLDARLAAGLGARPDAFPARAASILSVHSPAHDGSPTDGNPADGNPADGNISDGNPADGSPADGSSADLPWQTLASRYAPILLLDAREPFRPIRAGITVFRKDGPSPSFNRQILLDPGRHACVIEYAIYWDYDIQHLYDLEHVWIYVGHQGEVVSCEASFHGRRLLGLNRSRDNLVDSRVRLYVQPGKHAMSPIEDALHLLPDLTSCCMENAGTGGLLEPAMFAGEFRAGAPADVDVLAERHLRDFGFIPSFDYAPWSWPADAFVRWEALREEIPVRMRSLIAQIAE</sequence>
<evidence type="ECO:0000313" key="4">
    <source>
        <dbReference type="Proteomes" id="UP001161691"/>
    </source>
</evidence>
<dbReference type="Pfam" id="PF00702">
    <property type="entry name" value="Hydrolase"/>
    <property type="match status" value="1"/>
</dbReference>
<evidence type="ECO:0000256" key="2">
    <source>
        <dbReference type="SAM" id="MobiDB-lite"/>
    </source>
</evidence>
<dbReference type="InterPro" id="IPR023214">
    <property type="entry name" value="HAD_sf"/>
</dbReference>
<protein>
    <submittedName>
        <fullName evidence="3">HAD family hydrolase</fullName>
        <ecNumber evidence="3">3.1.3.-</ecNumber>
    </submittedName>
</protein>
<dbReference type="RefSeq" id="WP_282907309.1">
    <property type="nucleotide sequence ID" value="NZ_JAGRPV010000001.1"/>
</dbReference>
<dbReference type="Proteomes" id="UP001161691">
    <property type="component" value="Unassembled WGS sequence"/>
</dbReference>
<evidence type="ECO:0000256" key="1">
    <source>
        <dbReference type="ARBA" id="ARBA00022801"/>
    </source>
</evidence>
<organism evidence="3 4">
    <name type="scientific">Cohnella hashimotonis</name>
    <dbReference type="NCBI Taxonomy" id="2826895"/>
    <lineage>
        <taxon>Bacteria</taxon>
        <taxon>Bacillati</taxon>
        <taxon>Bacillota</taxon>
        <taxon>Bacilli</taxon>
        <taxon>Bacillales</taxon>
        <taxon>Paenibacillaceae</taxon>
        <taxon>Cohnella</taxon>
    </lineage>
</organism>
<accession>A0ABT6TBS8</accession>
<dbReference type="Gene3D" id="3.40.50.1000">
    <property type="entry name" value="HAD superfamily/HAD-like"/>
    <property type="match status" value="1"/>
</dbReference>
<dbReference type="PANTHER" id="PTHR43316">
    <property type="entry name" value="HYDROLASE, HALOACID DELAHOGENASE-RELATED"/>
    <property type="match status" value="1"/>
</dbReference>
<proteinExistence type="predicted"/>
<dbReference type="InterPro" id="IPR036412">
    <property type="entry name" value="HAD-like_sf"/>
</dbReference>
<dbReference type="PANTHER" id="PTHR43316:SF8">
    <property type="entry name" value="HAD FAMILY HYDROLASE"/>
    <property type="match status" value="1"/>
</dbReference>
<dbReference type="EMBL" id="JAGRPV010000001">
    <property type="protein sequence ID" value="MDI4644301.1"/>
    <property type="molecule type" value="Genomic_DNA"/>
</dbReference>
<keyword evidence="1 3" id="KW-0378">Hydrolase</keyword>
<dbReference type="InterPro" id="IPR051540">
    <property type="entry name" value="S-2-haloacid_dehalogenase"/>
</dbReference>
<evidence type="ECO:0000313" key="3">
    <source>
        <dbReference type="EMBL" id="MDI4644301.1"/>
    </source>
</evidence>
<comment type="caution">
    <text evidence="3">The sequence shown here is derived from an EMBL/GenBank/DDBJ whole genome shotgun (WGS) entry which is preliminary data.</text>
</comment>
<dbReference type="SUPFAM" id="SSF56784">
    <property type="entry name" value="HAD-like"/>
    <property type="match status" value="1"/>
</dbReference>